<feature type="transmembrane region" description="Helical" evidence="8">
    <location>
        <begin position="199"/>
        <end position="218"/>
    </location>
</feature>
<evidence type="ECO:0000256" key="3">
    <source>
        <dbReference type="ARBA" id="ARBA00022475"/>
    </source>
</evidence>
<keyword evidence="10" id="KW-0830">Ubiquinone</keyword>
<proteinExistence type="inferred from homology"/>
<feature type="transmembrane region" description="Helical" evidence="8">
    <location>
        <begin position="312"/>
        <end position="334"/>
    </location>
</feature>
<keyword evidence="6 8" id="KW-0472">Membrane</keyword>
<evidence type="ECO:0000256" key="1">
    <source>
        <dbReference type="ARBA" id="ARBA00004651"/>
    </source>
</evidence>
<feature type="transmembrane region" description="Helical" evidence="8">
    <location>
        <begin position="354"/>
        <end position="380"/>
    </location>
</feature>
<evidence type="ECO:0000256" key="7">
    <source>
        <dbReference type="RuleBase" id="RU000320"/>
    </source>
</evidence>
<feature type="transmembrane region" description="Helical" evidence="8">
    <location>
        <begin position="266"/>
        <end position="291"/>
    </location>
</feature>
<feature type="transmembrane region" description="Helical" evidence="8">
    <location>
        <begin position="230"/>
        <end position="251"/>
    </location>
</feature>
<evidence type="ECO:0000256" key="2">
    <source>
        <dbReference type="ARBA" id="ARBA00005346"/>
    </source>
</evidence>
<comment type="similarity">
    <text evidence="2">Belongs to the CPA3 antiporters (TC 2.A.63) subunit D family.</text>
</comment>
<accession>A0A0E2B3J2</accession>
<dbReference type="PANTHER" id="PTHR42703:SF1">
    <property type="entry name" value="NA(+)_H(+) ANTIPORTER SUBUNIT D1"/>
    <property type="match status" value="1"/>
</dbReference>
<evidence type="ECO:0000259" key="9">
    <source>
        <dbReference type="Pfam" id="PF00361"/>
    </source>
</evidence>
<dbReference type="EMBL" id="AHMY02000047">
    <property type="protein sequence ID" value="EKO15358.1"/>
    <property type="molecule type" value="Genomic_DNA"/>
</dbReference>
<feature type="transmembrane region" description="Helical" evidence="8">
    <location>
        <begin position="35"/>
        <end position="55"/>
    </location>
</feature>
<dbReference type="InterPro" id="IPR001750">
    <property type="entry name" value="ND/Mrp_TM"/>
</dbReference>
<feature type="transmembrane region" description="Helical" evidence="8">
    <location>
        <begin position="436"/>
        <end position="459"/>
    </location>
</feature>
<dbReference type="InterPro" id="IPR050586">
    <property type="entry name" value="CPA3_Na-H_Antiporter_D"/>
</dbReference>
<protein>
    <submittedName>
        <fullName evidence="10">NADH-ubiquinone/plastoquinone complex I subunit</fullName>
    </submittedName>
</protein>
<feature type="transmembrane region" description="Helical" evidence="8">
    <location>
        <begin position="62"/>
        <end position="81"/>
    </location>
</feature>
<feature type="transmembrane region" description="Helical" evidence="8">
    <location>
        <begin position="400"/>
        <end position="424"/>
    </location>
</feature>
<evidence type="ECO:0000256" key="6">
    <source>
        <dbReference type="ARBA" id="ARBA00023136"/>
    </source>
</evidence>
<dbReference type="Proteomes" id="UP000006253">
    <property type="component" value="Unassembled WGS sequence"/>
</dbReference>
<dbReference type="PANTHER" id="PTHR42703">
    <property type="entry name" value="NADH DEHYDROGENASE"/>
    <property type="match status" value="1"/>
</dbReference>
<evidence type="ECO:0000313" key="10">
    <source>
        <dbReference type="EMBL" id="EKO15358.1"/>
    </source>
</evidence>
<name>A0A0E2B3J2_9LEPT</name>
<keyword evidence="3" id="KW-1003">Cell membrane</keyword>
<keyword evidence="4 7" id="KW-0812">Transmembrane</keyword>
<evidence type="ECO:0000313" key="11">
    <source>
        <dbReference type="Proteomes" id="UP000006253"/>
    </source>
</evidence>
<feature type="domain" description="NADH:quinone oxidoreductase/Mrp antiporter transmembrane" evidence="9">
    <location>
        <begin position="131"/>
        <end position="342"/>
    </location>
</feature>
<reference evidence="10 11" key="1">
    <citation type="submission" date="2012-10" db="EMBL/GenBank/DDBJ databases">
        <authorList>
            <person name="Harkins D.M."/>
            <person name="Durkin A.S."/>
            <person name="Brinkac L.M."/>
            <person name="Selengut J.D."/>
            <person name="Sanka R."/>
            <person name="DePew J."/>
            <person name="Purushe J."/>
            <person name="Peacock S.J."/>
            <person name="Thaipadungpanit J."/>
            <person name="Wuthiekanun V.W."/>
            <person name="Day N.P."/>
            <person name="Vinetz J.M."/>
            <person name="Sutton G.G."/>
            <person name="Nelson W.C."/>
            <person name="Fouts D.E."/>
        </authorList>
    </citation>
    <scope>NUCLEOTIDE SEQUENCE [LARGE SCALE GENOMIC DNA]</scope>
    <source>
        <strain evidence="10 11">H1</strain>
    </source>
</reference>
<feature type="transmembrane region" description="Helical" evidence="8">
    <location>
        <begin position="114"/>
        <end position="133"/>
    </location>
</feature>
<evidence type="ECO:0000256" key="4">
    <source>
        <dbReference type="ARBA" id="ARBA00022692"/>
    </source>
</evidence>
<dbReference type="Pfam" id="PF00361">
    <property type="entry name" value="Proton_antipo_M"/>
    <property type="match status" value="1"/>
</dbReference>
<comment type="subcellular location">
    <subcellularLocation>
        <location evidence="1">Cell membrane</location>
        <topology evidence="1">Multi-pass membrane protein</topology>
    </subcellularLocation>
    <subcellularLocation>
        <location evidence="7">Membrane</location>
        <topology evidence="7">Multi-pass membrane protein</topology>
    </subcellularLocation>
</comment>
<evidence type="ECO:0000256" key="8">
    <source>
        <dbReference type="SAM" id="Phobius"/>
    </source>
</evidence>
<gene>
    <name evidence="10" type="ORF">LEP1GSC081_1185</name>
</gene>
<comment type="caution">
    <text evidence="10">The sequence shown here is derived from an EMBL/GenBank/DDBJ whole genome shotgun (WGS) entry which is preliminary data.</text>
</comment>
<feature type="transmembrane region" description="Helical" evidence="8">
    <location>
        <begin position="535"/>
        <end position="556"/>
    </location>
</feature>
<keyword evidence="5 8" id="KW-1133">Transmembrane helix</keyword>
<feature type="transmembrane region" description="Helical" evidence="8">
    <location>
        <begin position="139"/>
        <end position="161"/>
    </location>
</feature>
<dbReference type="AlphaFoldDB" id="A0A0E2B3J2"/>
<sequence length="573" mass="62908">MIVLSYLIVLMSLVAPFLAAKVLGKNFLEQDSVLFIALTLQAVLGFISSIYVYGYEHRKRTTVLLGYSVFFLSTGLCYLVGKTLWLILFWELSTVSAFLLYQGGKWTPNSIKSFIALVVAGGVGAFCFTYWIYSPKSEFGNMFLVAGLLVKAAFFGFHFWLPEAHSGSPAHASAAYSGILVNLPLILFHQLVAPWFGNTIYIKILIPLAGFGVLWAGLSSLFSRDAKKAIAYSTVENMNFLFLCILLSALWKDSEIESLKVLSRSFSFLFILSLIHHSISKTFQFLSIGYLTKISGFSNVDQNTGVGRISGLPTSLLSLGTISFLAIPGTTGFLSEATFVKLVAGVLEIPGQSAILILPLLILVSSGLVLGAAGHLRIFLGMVLSRPRTNWPEHKPSRSVFYSIFSSGILILIVSFGISAYALYHSPTKEWLDEEWYKGLAIVNFIGLGMIILVGIMGLRTKISKRKLWDCGGNYGGADVAIPSDGISDPLFPSLGRYFTNVEGNSRLDEGILQGIIKFLNMFKTKPNETNEESISINLAFSSVTVVILLFVIIGLKLTEGDLWKLFLNTLTR</sequence>
<dbReference type="RefSeq" id="WP_004765679.1">
    <property type="nucleotide sequence ID" value="NZ_AHMY02000047.1"/>
</dbReference>
<evidence type="ECO:0000256" key="5">
    <source>
        <dbReference type="ARBA" id="ARBA00022989"/>
    </source>
</evidence>
<dbReference type="GO" id="GO:0005886">
    <property type="term" value="C:plasma membrane"/>
    <property type="evidence" value="ECO:0007669"/>
    <property type="project" value="UniProtKB-SubCell"/>
</dbReference>
<organism evidence="10 11">
    <name type="scientific">Leptospira kirschneri str. H1</name>
    <dbReference type="NCBI Taxonomy" id="1049966"/>
    <lineage>
        <taxon>Bacteria</taxon>
        <taxon>Pseudomonadati</taxon>
        <taxon>Spirochaetota</taxon>
        <taxon>Spirochaetia</taxon>
        <taxon>Leptospirales</taxon>
        <taxon>Leptospiraceae</taxon>
        <taxon>Leptospira</taxon>
    </lineage>
</organism>